<sequence length="201" mass="21394">MLAATTFASAATPDAIDSGWILAQLARPAPMSTAFVELRDSPLLKAPLRIGGEYRRPDEATLVREVQSPYAETTTIRNGQATIVRGTRSRSFSLARVPELAGLQASFGAMLAGDRATLERHYRIEAAGTRAHWTLTLVPRDAALAAKVRDIVLHGRGAELRCFETEPARGSEVQRTLLASAARAADGVADGKALAALCTAD</sequence>
<dbReference type="OrthoDB" id="6165143at2"/>
<organism evidence="1 2">
    <name type="scientific">Pseudoluteimonas lycopersici</name>
    <dbReference type="NCBI Taxonomy" id="1324796"/>
    <lineage>
        <taxon>Bacteria</taxon>
        <taxon>Pseudomonadati</taxon>
        <taxon>Pseudomonadota</taxon>
        <taxon>Gammaproteobacteria</taxon>
        <taxon>Lysobacterales</taxon>
        <taxon>Lysobacteraceae</taxon>
        <taxon>Pseudoluteimonas</taxon>
    </lineage>
</organism>
<dbReference type="Pfam" id="PF19574">
    <property type="entry name" value="LolA_3"/>
    <property type="match status" value="1"/>
</dbReference>
<dbReference type="InterPro" id="IPR004564">
    <property type="entry name" value="OM_lipoprot_carrier_LolA-like"/>
</dbReference>
<name>A0A516V8G1_9GAMM</name>
<dbReference type="Gene3D" id="2.50.20.10">
    <property type="entry name" value="Lipoprotein localisation LolA/LolB/LppX"/>
    <property type="match status" value="1"/>
</dbReference>
<protein>
    <submittedName>
        <fullName evidence="1">Fatty acyl CoA synthetase</fullName>
    </submittedName>
</protein>
<dbReference type="Proteomes" id="UP000315891">
    <property type="component" value="Chromosome"/>
</dbReference>
<evidence type="ECO:0000313" key="2">
    <source>
        <dbReference type="Proteomes" id="UP000315891"/>
    </source>
</evidence>
<keyword evidence="2" id="KW-1185">Reference proteome</keyword>
<evidence type="ECO:0000313" key="1">
    <source>
        <dbReference type="EMBL" id="QDQ74829.1"/>
    </source>
</evidence>
<proteinExistence type="predicted"/>
<gene>
    <name evidence="1" type="ORF">FNZ56_10010</name>
</gene>
<accession>A0A516V8G1</accession>
<reference evidence="1 2" key="1">
    <citation type="submission" date="2019-07" db="EMBL/GenBank/DDBJ databases">
        <title>Lysobacter weifangensis sp. nov., isolated from bensulfuron-methyl contaminated farmland soil.</title>
        <authorList>
            <person name="Zhao H."/>
        </authorList>
    </citation>
    <scope>NUCLEOTIDE SEQUENCE [LARGE SCALE GENOMIC DNA]</scope>
    <source>
        <strain evidence="1 2">CC-Bw-6</strain>
    </source>
</reference>
<dbReference type="EMBL" id="CP041742">
    <property type="protein sequence ID" value="QDQ74829.1"/>
    <property type="molecule type" value="Genomic_DNA"/>
</dbReference>
<dbReference type="AlphaFoldDB" id="A0A516V8G1"/>